<keyword evidence="1" id="KW-0472">Membrane</keyword>
<keyword evidence="1" id="KW-1133">Transmembrane helix</keyword>
<organism evidence="2">
    <name type="scientific">Solanum chacoense</name>
    <name type="common">Chaco potato</name>
    <dbReference type="NCBI Taxonomy" id="4108"/>
    <lineage>
        <taxon>Eukaryota</taxon>
        <taxon>Viridiplantae</taxon>
        <taxon>Streptophyta</taxon>
        <taxon>Embryophyta</taxon>
        <taxon>Tracheophyta</taxon>
        <taxon>Spermatophyta</taxon>
        <taxon>Magnoliopsida</taxon>
        <taxon>eudicotyledons</taxon>
        <taxon>Gunneridae</taxon>
        <taxon>Pentapetalae</taxon>
        <taxon>asterids</taxon>
        <taxon>lamiids</taxon>
        <taxon>Solanales</taxon>
        <taxon>Solanaceae</taxon>
        <taxon>Solanoideae</taxon>
        <taxon>Solaneae</taxon>
        <taxon>Solanum</taxon>
    </lineage>
</organism>
<protein>
    <submittedName>
        <fullName evidence="2">Putative ovule protein</fullName>
    </submittedName>
</protein>
<feature type="transmembrane region" description="Helical" evidence="1">
    <location>
        <begin position="20"/>
        <end position="38"/>
    </location>
</feature>
<evidence type="ECO:0000313" key="2">
    <source>
        <dbReference type="EMBL" id="JAP11840.1"/>
    </source>
</evidence>
<name>A0A0V0GWM8_SOLCH</name>
<reference evidence="2" key="1">
    <citation type="submission" date="2015-12" db="EMBL/GenBank/DDBJ databases">
        <title>Gene expression during late stages of embryo sac development: a critical building block for successful pollen-pistil interactions.</title>
        <authorList>
            <person name="Liu Y."/>
            <person name="Joly V."/>
            <person name="Sabar M."/>
            <person name="Matton D.P."/>
        </authorList>
    </citation>
    <scope>NUCLEOTIDE SEQUENCE</scope>
</reference>
<dbReference type="AlphaFoldDB" id="A0A0V0GWM8"/>
<accession>A0A0V0GWM8</accession>
<evidence type="ECO:0000256" key="1">
    <source>
        <dbReference type="SAM" id="Phobius"/>
    </source>
</evidence>
<proteinExistence type="predicted"/>
<dbReference type="EMBL" id="GEDG01030595">
    <property type="protein sequence ID" value="JAP11840.1"/>
    <property type="molecule type" value="Transcribed_RNA"/>
</dbReference>
<keyword evidence="1" id="KW-0812">Transmembrane</keyword>
<sequence length="61" mass="7292">MCSYEISSFIIERQSYKSLIIFRFLPLINLFSTIFIFLENIRSLSINPTHFFLPTINIIKF</sequence>